<dbReference type="CDD" id="cd16279">
    <property type="entry name" value="metallo-hydrolase-like_MBL-fold"/>
    <property type="match status" value="1"/>
</dbReference>
<comment type="caution">
    <text evidence="5">The sequence shown here is derived from an EMBL/GenBank/DDBJ whole genome shotgun (WGS) entry which is preliminary data.</text>
</comment>
<organism evidence="5 6">
    <name type="scientific">Cohnella nanjingensis</name>
    <dbReference type="NCBI Taxonomy" id="1387779"/>
    <lineage>
        <taxon>Bacteria</taxon>
        <taxon>Bacillati</taxon>
        <taxon>Bacillota</taxon>
        <taxon>Bacilli</taxon>
        <taxon>Bacillales</taxon>
        <taxon>Paenibacillaceae</taxon>
        <taxon>Cohnella</taxon>
    </lineage>
</organism>
<dbReference type="Gene3D" id="3.60.15.10">
    <property type="entry name" value="Ribonuclease Z/Hydroxyacylglutathione hydrolase-like"/>
    <property type="match status" value="1"/>
</dbReference>
<feature type="domain" description="Metallo-beta-lactamase" evidence="4">
    <location>
        <begin position="38"/>
        <end position="231"/>
    </location>
</feature>
<comment type="catalytic activity">
    <reaction evidence="1">
        <text>3',5'-cyclic CMP + H2O = CMP + H(+)</text>
        <dbReference type="Rhea" id="RHEA:72675"/>
        <dbReference type="ChEBI" id="CHEBI:15377"/>
        <dbReference type="ChEBI" id="CHEBI:15378"/>
        <dbReference type="ChEBI" id="CHEBI:58003"/>
        <dbReference type="ChEBI" id="CHEBI:60377"/>
    </reaction>
    <physiologicalReaction direction="left-to-right" evidence="1">
        <dbReference type="Rhea" id="RHEA:72676"/>
    </physiologicalReaction>
</comment>
<sequence length="259" mass="28875">MNMNITILGNGDSMGTPRVYCECPVCAEARTSGANVRLRSSVWLETEGEAPLLVDCGPDWRTQMESLGVRQVRHGLLTHAHFDHIGGLAEWADACRWREETARLYGPAEVLAEVDERFPWLGSRLLATTNDDGMAYGDWRIRTWKVNHGKNGFSYAYRFDDAGRGVAWAYCPDSINLTEAQKAPLRGVSLLVLGTSYYHEPYPMETRSLYDVVEGLALVEELAVPSAVFTHLSHDIDVRRDYGLPAHVRLAHAGLVLTV</sequence>
<dbReference type="Proteomes" id="UP000547209">
    <property type="component" value="Unassembled WGS sequence"/>
</dbReference>
<dbReference type="PANTHER" id="PTHR42663:SF6">
    <property type="entry name" value="HYDROLASE C777.06C-RELATED"/>
    <property type="match status" value="1"/>
</dbReference>
<dbReference type="InterPro" id="IPR036866">
    <property type="entry name" value="RibonucZ/Hydroxyglut_hydro"/>
</dbReference>
<dbReference type="Pfam" id="PF12706">
    <property type="entry name" value="Lactamase_B_2"/>
    <property type="match status" value="1"/>
</dbReference>
<evidence type="ECO:0000313" key="6">
    <source>
        <dbReference type="Proteomes" id="UP000547209"/>
    </source>
</evidence>
<dbReference type="InterPro" id="IPR001279">
    <property type="entry name" value="Metallo-B-lactamas"/>
</dbReference>
<dbReference type="SUPFAM" id="SSF56281">
    <property type="entry name" value="Metallo-hydrolase/oxidoreductase"/>
    <property type="match status" value="1"/>
</dbReference>
<proteinExistence type="predicted"/>
<dbReference type="AlphaFoldDB" id="A0A7X0RKM2"/>
<evidence type="ECO:0000256" key="3">
    <source>
        <dbReference type="ARBA" id="ARBA00048505"/>
    </source>
</evidence>
<protein>
    <submittedName>
        <fullName evidence="5">MBL fold metallo-hydrolase</fullName>
    </submittedName>
</protein>
<comment type="function">
    <text evidence="2">Counteracts the endogenous Pycsar antiviral defense system. Phosphodiesterase that enables metal-dependent hydrolysis of host cyclic nucleotide Pycsar defense signals such as cCMP and cUMP.</text>
</comment>
<gene>
    <name evidence="5" type="ORF">H7C19_00630</name>
</gene>
<dbReference type="EMBL" id="JACJVP010000001">
    <property type="protein sequence ID" value="MBB6669185.1"/>
    <property type="molecule type" value="Genomic_DNA"/>
</dbReference>
<dbReference type="SMART" id="SM00849">
    <property type="entry name" value="Lactamase_B"/>
    <property type="match status" value="1"/>
</dbReference>
<evidence type="ECO:0000256" key="2">
    <source>
        <dbReference type="ARBA" id="ARBA00034301"/>
    </source>
</evidence>
<dbReference type="GO" id="GO:0016787">
    <property type="term" value="F:hydrolase activity"/>
    <property type="evidence" value="ECO:0007669"/>
    <property type="project" value="UniProtKB-KW"/>
</dbReference>
<evidence type="ECO:0000313" key="5">
    <source>
        <dbReference type="EMBL" id="MBB6669185.1"/>
    </source>
</evidence>
<keyword evidence="6" id="KW-1185">Reference proteome</keyword>
<accession>A0A7X0RKM2</accession>
<keyword evidence="5" id="KW-0378">Hydrolase</keyword>
<name>A0A7X0RKM2_9BACL</name>
<comment type="catalytic activity">
    <reaction evidence="3">
        <text>3',5'-cyclic UMP + H2O = UMP + H(+)</text>
        <dbReference type="Rhea" id="RHEA:70575"/>
        <dbReference type="ChEBI" id="CHEBI:15377"/>
        <dbReference type="ChEBI" id="CHEBI:15378"/>
        <dbReference type="ChEBI" id="CHEBI:57865"/>
        <dbReference type="ChEBI" id="CHEBI:184387"/>
    </reaction>
    <physiologicalReaction direction="left-to-right" evidence="3">
        <dbReference type="Rhea" id="RHEA:70576"/>
    </physiologicalReaction>
</comment>
<evidence type="ECO:0000259" key="4">
    <source>
        <dbReference type="SMART" id="SM00849"/>
    </source>
</evidence>
<dbReference type="PANTHER" id="PTHR42663">
    <property type="entry name" value="HYDROLASE C777.06C-RELATED-RELATED"/>
    <property type="match status" value="1"/>
</dbReference>
<evidence type="ECO:0000256" key="1">
    <source>
        <dbReference type="ARBA" id="ARBA00034221"/>
    </source>
</evidence>
<reference evidence="5 6" key="1">
    <citation type="submission" date="2020-08" db="EMBL/GenBank/DDBJ databases">
        <title>Cohnella phylogeny.</title>
        <authorList>
            <person name="Dunlap C."/>
        </authorList>
    </citation>
    <scope>NUCLEOTIDE SEQUENCE [LARGE SCALE GENOMIC DNA]</scope>
    <source>
        <strain evidence="5 6">DSM 28246</strain>
    </source>
</reference>